<evidence type="ECO:0000313" key="4">
    <source>
        <dbReference type="Proteomes" id="UP000192940"/>
    </source>
</evidence>
<dbReference type="Pfam" id="PF00404">
    <property type="entry name" value="Dockerin_1"/>
    <property type="match status" value="1"/>
</dbReference>
<feature type="domain" description="Dockerin" evidence="2">
    <location>
        <begin position="336"/>
        <end position="395"/>
    </location>
</feature>
<name>A0A1X7GXC5_9BACL</name>
<dbReference type="InterPro" id="IPR008965">
    <property type="entry name" value="CBM2/CBM3_carb-bd_dom_sf"/>
</dbReference>
<dbReference type="Pfam" id="PF00963">
    <property type="entry name" value="Cohesin"/>
    <property type="match status" value="1"/>
</dbReference>
<accession>A0A1X7GXC5</accession>
<sequence>MKLLQQGLIIFTAFILLMTTVLTVSDVPTADAASGFQTKEIEIPNAGFEEEVIDSVIPGWKPLWQPYEDAYYEVTTDRAFSGKSSVRFRDTSTTKGAIIQSALLPVKPGTEYTASAMMYLEEPTVAATLLLRFFDEDGKQVGTDTLFHYRSPKNEWFKGEVKGIAPENAKYASVFASLSNFFTAVAYYDDFKLTYEQQDMSLSLLAPASTTKDKPVTVNISVNDAVNLYAADLSLTYDTKALKVTEVKLDPEFEDGQEAFLTWKDQNGKLRIIASQLKNHSLNGNKTIANLTFQVLDQTGNTTLTIQRDSILAPVNAQVDQDLVLLPSDVKARITIMDSEEDLNRDGVVNLVDLLLIGKNVDKKPDGDIQHYDLNGDGSIDITDVGLVALKVMKN</sequence>
<dbReference type="GO" id="GO:0030246">
    <property type="term" value="F:carbohydrate binding"/>
    <property type="evidence" value="ECO:0007669"/>
    <property type="project" value="InterPro"/>
</dbReference>
<dbReference type="PROSITE" id="PS00448">
    <property type="entry name" value="CLOS_CELLULOSOME_RPT"/>
    <property type="match status" value="1"/>
</dbReference>
<dbReference type="STRING" id="1313296.SAMN05661091_1259"/>
<keyword evidence="1" id="KW-0378">Hydrolase</keyword>
<organism evidence="3 4">
    <name type="scientific">Paenibacillus uliginis N3/975</name>
    <dbReference type="NCBI Taxonomy" id="1313296"/>
    <lineage>
        <taxon>Bacteria</taxon>
        <taxon>Bacillati</taxon>
        <taxon>Bacillota</taxon>
        <taxon>Bacilli</taxon>
        <taxon>Bacillales</taxon>
        <taxon>Paenibacillaceae</taxon>
        <taxon>Paenibacillus</taxon>
    </lineage>
</organism>
<dbReference type="Gene3D" id="2.60.120.260">
    <property type="entry name" value="Galactose-binding domain-like"/>
    <property type="match status" value="1"/>
</dbReference>
<dbReference type="Gene3D" id="2.60.40.680">
    <property type="match status" value="1"/>
</dbReference>
<dbReference type="CDD" id="cd08547">
    <property type="entry name" value="Type_II_cohesin"/>
    <property type="match status" value="1"/>
</dbReference>
<gene>
    <name evidence="3" type="ORF">SAMN05661091_1259</name>
</gene>
<dbReference type="Pfam" id="PF02018">
    <property type="entry name" value="CBM_4_9"/>
    <property type="match status" value="1"/>
</dbReference>
<dbReference type="Proteomes" id="UP000192940">
    <property type="component" value="Chromosome I"/>
</dbReference>
<evidence type="ECO:0000259" key="2">
    <source>
        <dbReference type="PROSITE" id="PS51766"/>
    </source>
</evidence>
<dbReference type="EMBL" id="LT840184">
    <property type="protein sequence ID" value="SMF75948.1"/>
    <property type="molecule type" value="Genomic_DNA"/>
</dbReference>
<dbReference type="GO" id="GO:0000272">
    <property type="term" value="P:polysaccharide catabolic process"/>
    <property type="evidence" value="ECO:0007669"/>
    <property type="project" value="InterPro"/>
</dbReference>
<dbReference type="PROSITE" id="PS51766">
    <property type="entry name" value="DOCKERIN"/>
    <property type="match status" value="1"/>
</dbReference>
<dbReference type="InterPro" id="IPR018247">
    <property type="entry name" value="EF_Hand_1_Ca_BS"/>
</dbReference>
<dbReference type="RefSeq" id="WP_208918227.1">
    <property type="nucleotide sequence ID" value="NZ_LT840184.1"/>
</dbReference>
<reference evidence="4" key="1">
    <citation type="submission" date="2017-04" db="EMBL/GenBank/DDBJ databases">
        <authorList>
            <person name="Varghese N."/>
            <person name="Submissions S."/>
        </authorList>
    </citation>
    <scope>NUCLEOTIDE SEQUENCE [LARGE SCALE GENOMIC DNA]</scope>
    <source>
        <strain evidence="4">N3/975</strain>
    </source>
</reference>
<dbReference type="InterPro" id="IPR003305">
    <property type="entry name" value="CenC_carb-bd"/>
</dbReference>
<dbReference type="InterPro" id="IPR002102">
    <property type="entry name" value="Cohesin_dom"/>
</dbReference>
<dbReference type="AlphaFoldDB" id="A0A1X7GXC5"/>
<proteinExistence type="predicted"/>
<keyword evidence="4" id="KW-1185">Reference proteome</keyword>
<dbReference type="PROSITE" id="PS00018">
    <property type="entry name" value="EF_HAND_1"/>
    <property type="match status" value="2"/>
</dbReference>
<dbReference type="GO" id="GO:0004553">
    <property type="term" value="F:hydrolase activity, hydrolyzing O-glycosyl compounds"/>
    <property type="evidence" value="ECO:0007669"/>
    <property type="project" value="InterPro"/>
</dbReference>
<dbReference type="InterPro" id="IPR002105">
    <property type="entry name" value="Dockerin_1_rpt"/>
</dbReference>
<evidence type="ECO:0000256" key="1">
    <source>
        <dbReference type="ARBA" id="ARBA00022801"/>
    </source>
</evidence>
<dbReference type="Gene3D" id="1.10.1330.10">
    <property type="entry name" value="Dockerin domain"/>
    <property type="match status" value="1"/>
</dbReference>
<dbReference type="SUPFAM" id="SSF49384">
    <property type="entry name" value="Carbohydrate-binding domain"/>
    <property type="match status" value="1"/>
</dbReference>
<evidence type="ECO:0000313" key="3">
    <source>
        <dbReference type="EMBL" id="SMF75948.1"/>
    </source>
</evidence>
<dbReference type="SUPFAM" id="SSF63446">
    <property type="entry name" value="Type I dockerin domain"/>
    <property type="match status" value="1"/>
</dbReference>
<dbReference type="CDD" id="cd14254">
    <property type="entry name" value="Dockerin_II"/>
    <property type="match status" value="1"/>
</dbReference>
<dbReference type="InterPro" id="IPR036439">
    <property type="entry name" value="Dockerin_dom_sf"/>
</dbReference>
<dbReference type="InterPro" id="IPR008979">
    <property type="entry name" value="Galactose-bd-like_sf"/>
</dbReference>
<dbReference type="InterPro" id="IPR016134">
    <property type="entry name" value="Dockerin_dom"/>
</dbReference>
<dbReference type="SUPFAM" id="SSF49785">
    <property type="entry name" value="Galactose-binding domain-like"/>
    <property type="match status" value="1"/>
</dbReference>
<protein>
    <submittedName>
        <fullName evidence="3">Carbohydrate binding domain-containing protein</fullName>
    </submittedName>
</protein>